<organism evidence="1 2">
    <name type="scientific">Bifidobacterium longum subsp. infantis</name>
    <dbReference type="NCBI Taxonomy" id="1682"/>
    <lineage>
        <taxon>Bacteria</taxon>
        <taxon>Bacillati</taxon>
        <taxon>Actinomycetota</taxon>
        <taxon>Actinomycetes</taxon>
        <taxon>Bifidobacteriales</taxon>
        <taxon>Bifidobacteriaceae</taxon>
        <taxon>Bifidobacterium</taxon>
    </lineage>
</organism>
<comment type="caution">
    <text evidence="1">The sequence shown here is derived from an EMBL/GenBank/DDBJ whole genome shotgun (WGS) entry which is preliminary data.</text>
</comment>
<protein>
    <submittedName>
        <fullName evidence="1">Uncharacterized protein</fullName>
    </submittedName>
</protein>
<dbReference type="Proteomes" id="UP000306697">
    <property type="component" value="Unassembled WGS sequence"/>
</dbReference>
<dbReference type="RefSeq" id="WP_065473240.1">
    <property type="nucleotide sequence ID" value="NZ_BCYG01000031.1"/>
</dbReference>
<accession>A0A4V3YV36</accession>
<dbReference type="AlphaFoldDB" id="A0A4V3YV36"/>
<sequence>MQEEMGYRNIKLMQNLATQGRITTKRGETRSFDPMQFSMLLTMAAESFDWPLDAAAKKNGALPRIYRRGWLYMARALGMTITDSMDEVEVIGNEPRAPKLELKAMQRLSSTAKKLEKAGLIKCLRRGNSQKRNNAVWLLTIGTSEENAEVEAYVRSRLRL</sequence>
<proteinExistence type="predicted"/>
<reference evidence="1 2" key="1">
    <citation type="submission" date="2019-04" db="EMBL/GenBank/DDBJ databases">
        <title>Genome Announcement To Ensure Probiotic Safety of Bifidobacterium longum subsp infantis UBBI-01.</title>
        <authorList>
            <person name="Sulthana A."/>
            <person name="Lakshmi S.G."/>
            <person name="Madempudi R.S."/>
        </authorList>
    </citation>
    <scope>NUCLEOTIDE SEQUENCE [LARGE SCALE GENOMIC DNA]</scope>
    <source>
        <strain evidence="1 2">UBBI-01</strain>
    </source>
</reference>
<dbReference type="EMBL" id="SSWL01000038">
    <property type="protein sequence ID" value="THJ25692.1"/>
    <property type="molecule type" value="Genomic_DNA"/>
</dbReference>
<evidence type="ECO:0000313" key="1">
    <source>
        <dbReference type="EMBL" id="THJ25692.1"/>
    </source>
</evidence>
<evidence type="ECO:0000313" key="2">
    <source>
        <dbReference type="Proteomes" id="UP000306697"/>
    </source>
</evidence>
<gene>
    <name evidence="1" type="ORF">E6L38_12590</name>
</gene>
<name>A0A4V3YV36_BIFLI</name>